<dbReference type="SUPFAM" id="SSF48371">
    <property type="entry name" value="ARM repeat"/>
    <property type="match status" value="1"/>
</dbReference>
<dbReference type="InParanoid" id="A0A482XUN6"/>
<organism evidence="1 2">
    <name type="scientific">Laodelphax striatellus</name>
    <name type="common">Small brown planthopper</name>
    <name type="synonym">Delphax striatella</name>
    <dbReference type="NCBI Taxonomy" id="195883"/>
    <lineage>
        <taxon>Eukaryota</taxon>
        <taxon>Metazoa</taxon>
        <taxon>Ecdysozoa</taxon>
        <taxon>Arthropoda</taxon>
        <taxon>Hexapoda</taxon>
        <taxon>Insecta</taxon>
        <taxon>Pterygota</taxon>
        <taxon>Neoptera</taxon>
        <taxon>Paraneoptera</taxon>
        <taxon>Hemiptera</taxon>
        <taxon>Auchenorrhyncha</taxon>
        <taxon>Fulgoroidea</taxon>
        <taxon>Delphacidae</taxon>
        <taxon>Criomorphinae</taxon>
        <taxon>Laodelphax</taxon>
    </lineage>
</organism>
<dbReference type="PANTHER" id="PTHR20938:SF0">
    <property type="entry name" value="INTEGRATOR COMPLEX SUBUNIT 4"/>
    <property type="match status" value="1"/>
</dbReference>
<name>A0A482XUN6_LAOST</name>
<proteinExistence type="predicted"/>
<dbReference type="GO" id="GO:0016180">
    <property type="term" value="P:snRNA processing"/>
    <property type="evidence" value="ECO:0007669"/>
    <property type="project" value="TreeGrafter"/>
</dbReference>
<dbReference type="PANTHER" id="PTHR20938">
    <property type="entry name" value="INTEGRATOR COMPLEX SUBUNIT 4"/>
    <property type="match status" value="1"/>
</dbReference>
<protein>
    <submittedName>
        <fullName evidence="1">Uncharacterized protein</fullName>
    </submittedName>
</protein>
<sequence length="117" mass="12909">MVEVHNERNDSVCEESIRLVDSAFSKICGGVGDLSMRVRTLSAQLLGSMLLVGDKFLQQTLDKKLISNLRKKRSAHERAWVNVTSAELGGAFVHGLEDEFLEVRSATLDAMCSLSLK</sequence>
<dbReference type="STRING" id="195883.A0A482XUN6"/>
<dbReference type="GO" id="GO:0032039">
    <property type="term" value="C:integrator complex"/>
    <property type="evidence" value="ECO:0007669"/>
    <property type="project" value="TreeGrafter"/>
</dbReference>
<evidence type="ECO:0000313" key="1">
    <source>
        <dbReference type="EMBL" id="RZF49049.1"/>
    </source>
</evidence>
<gene>
    <name evidence="1" type="ORF">LSTR_LSTR013944</name>
</gene>
<keyword evidence="2" id="KW-1185">Reference proteome</keyword>
<dbReference type="InterPro" id="IPR016024">
    <property type="entry name" value="ARM-type_fold"/>
</dbReference>
<reference evidence="1 2" key="1">
    <citation type="journal article" date="2017" name="Gigascience">
        <title>Genome sequence of the small brown planthopper, Laodelphax striatellus.</title>
        <authorList>
            <person name="Zhu J."/>
            <person name="Jiang F."/>
            <person name="Wang X."/>
            <person name="Yang P."/>
            <person name="Bao Y."/>
            <person name="Zhao W."/>
            <person name="Wang W."/>
            <person name="Lu H."/>
            <person name="Wang Q."/>
            <person name="Cui N."/>
            <person name="Li J."/>
            <person name="Chen X."/>
            <person name="Luo L."/>
            <person name="Yu J."/>
            <person name="Kang L."/>
            <person name="Cui F."/>
        </authorList>
    </citation>
    <scope>NUCLEOTIDE SEQUENCE [LARGE SCALE GENOMIC DNA]</scope>
    <source>
        <strain evidence="1">Lst14</strain>
    </source>
</reference>
<evidence type="ECO:0000313" key="2">
    <source>
        <dbReference type="Proteomes" id="UP000291343"/>
    </source>
</evidence>
<dbReference type="SMR" id="A0A482XUN6"/>
<dbReference type="OrthoDB" id="18190at2759"/>
<dbReference type="EMBL" id="QKKF02000445">
    <property type="protein sequence ID" value="RZF49049.1"/>
    <property type="molecule type" value="Genomic_DNA"/>
</dbReference>
<accession>A0A482XUN6</accession>
<dbReference type="Proteomes" id="UP000291343">
    <property type="component" value="Unassembled WGS sequence"/>
</dbReference>
<dbReference type="AlphaFoldDB" id="A0A482XUN6"/>
<comment type="caution">
    <text evidence="1">The sequence shown here is derived from an EMBL/GenBank/DDBJ whole genome shotgun (WGS) entry which is preliminary data.</text>
</comment>